<reference evidence="1" key="1">
    <citation type="journal article" date="2014" name="Front. Microbiol.">
        <title>High frequency of phylogenetically diverse reductive dehalogenase-homologous genes in deep subseafloor sedimentary metagenomes.</title>
        <authorList>
            <person name="Kawai M."/>
            <person name="Futagami T."/>
            <person name="Toyoda A."/>
            <person name="Takaki Y."/>
            <person name="Nishi S."/>
            <person name="Hori S."/>
            <person name="Arai W."/>
            <person name="Tsubouchi T."/>
            <person name="Morono Y."/>
            <person name="Uchiyama I."/>
            <person name="Ito T."/>
            <person name="Fujiyama A."/>
            <person name="Inagaki F."/>
            <person name="Takami H."/>
        </authorList>
    </citation>
    <scope>NUCLEOTIDE SEQUENCE</scope>
    <source>
        <strain evidence="1">Expedition CK06-06</strain>
    </source>
</reference>
<feature type="non-terminal residue" evidence="1">
    <location>
        <position position="152"/>
    </location>
</feature>
<proteinExistence type="predicted"/>
<dbReference type="EMBL" id="BARS01007834">
    <property type="protein sequence ID" value="GAF69907.1"/>
    <property type="molecule type" value="Genomic_DNA"/>
</dbReference>
<comment type="caution">
    <text evidence="1">The sequence shown here is derived from an EMBL/GenBank/DDBJ whole genome shotgun (WGS) entry which is preliminary data.</text>
</comment>
<dbReference type="AlphaFoldDB" id="X0S1S0"/>
<protein>
    <submittedName>
        <fullName evidence="1">Uncharacterized protein</fullName>
    </submittedName>
</protein>
<accession>X0S1S0</accession>
<sequence length="152" mass="17215">MAKLFQVGKQMRDAILAVVKYVKDTTGIEPSQEEIANALKSYFILNEIGNQVRFQRKKPNTQDQPKTSSKEPFWTLNLMAGPPKNSLVKVGLFYEGMQTAIKTAQNFVKKSSGDEPSEEEIALSLKCNFILSEIKNQIDWQRQGSKKTNETK</sequence>
<evidence type="ECO:0000313" key="1">
    <source>
        <dbReference type="EMBL" id="GAF69907.1"/>
    </source>
</evidence>
<gene>
    <name evidence="1" type="ORF">S01H1_15013</name>
</gene>
<name>X0S1S0_9ZZZZ</name>
<organism evidence="1">
    <name type="scientific">marine sediment metagenome</name>
    <dbReference type="NCBI Taxonomy" id="412755"/>
    <lineage>
        <taxon>unclassified sequences</taxon>
        <taxon>metagenomes</taxon>
        <taxon>ecological metagenomes</taxon>
    </lineage>
</organism>